<keyword evidence="1" id="KW-0813">Transport</keyword>
<dbReference type="Gene3D" id="3.40.50.300">
    <property type="entry name" value="P-loop containing nucleotide triphosphate hydrolases"/>
    <property type="match status" value="1"/>
</dbReference>
<dbReference type="PANTHER" id="PTHR42939:SF1">
    <property type="entry name" value="ABC TRANSPORTER ATP-BINDING PROTEIN ALBC-RELATED"/>
    <property type="match status" value="1"/>
</dbReference>
<dbReference type="EMBL" id="AP035881">
    <property type="protein sequence ID" value="BFP45258.1"/>
    <property type="molecule type" value="Genomic_DNA"/>
</dbReference>
<feature type="domain" description="ABC transporter" evidence="4">
    <location>
        <begin position="2"/>
        <end position="222"/>
    </location>
</feature>
<evidence type="ECO:0000259" key="4">
    <source>
        <dbReference type="PROSITE" id="PS50893"/>
    </source>
</evidence>
<dbReference type="PROSITE" id="PS00211">
    <property type="entry name" value="ABC_TRANSPORTER_1"/>
    <property type="match status" value="1"/>
</dbReference>
<dbReference type="InterPro" id="IPR027417">
    <property type="entry name" value="P-loop_NTPase"/>
</dbReference>
<proteinExistence type="predicted"/>
<dbReference type="InterPro" id="IPR003439">
    <property type="entry name" value="ABC_transporter-like_ATP-bd"/>
</dbReference>
<dbReference type="GO" id="GO:0005524">
    <property type="term" value="F:ATP binding"/>
    <property type="evidence" value="ECO:0007669"/>
    <property type="project" value="UniProtKB-KW"/>
</dbReference>
<sequence>MLRLEAVGKAYPGGPPVLVDADLELPPGEVVSVAGGNGSGKSTLLRIMAGLSRPSTGTVSGRPGVVGWVPDRFPPHERLSALAYLRHLGRIRGLSRRAATTRAAELLDRLALVGGSGTAVRELSKGNAQKVAVAQALLVPPELLVLDEPWSGLDAAAQGTLVTLIGEVAAAGGAVVFTDHREALSRSAASRAYRISAGRVLPVGSEIPVHEVELAAGDRPEPVDWRALDGVREVTGPNDRLILRVAAPDSDTLLLTALRHGWTIRGLRRLGGGGPR</sequence>
<dbReference type="Pfam" id="PF00005">
    <property type="entry name" value="ABC_tran"/>
    <property type="match status" value="1"/>
</dbReference>
<dbReference type="GO" id="GO:0016887">
    <property type="term" value="F:ATP hydrolysis activity"/>
    <property type="evidence" value="ECO:0007669"/>
    <property type="project" value="InterPro"/>
</dbReference>
<dbReference type="AlphaFoldDB" id="A0AB33K010"/>
<dbReference type="InterPro" id="IPR003593">
    <property type="entry name" value="AAA+_ATPase"/>
</dbReference>
<evidence type="ECO:0000313" key="5">
    <source>
        <dbReference type="EMBL" id="BFP45258.1"/>
    </source>
</evidence>
<dbReference type="InterPro" id="IPR017871">
    <property type="entry name" value="ABC_transporter-like_CS"/>
</dbReference>
<name>A0AB33K010_9ACTN</name>
<dbReference type="SUPFAM" id="SSF52540">
    <property type="entry name" value="P-loop containing nucleoside triphosphate hydrolases"/>
    <property type="match status" value="1"/>
</dbReference>
<dbReference type="PANTHER" id="PTHR42939">
    <property type="entry name" value="ABC TRANSPORTER ATP-BINDING PROTEIN ALBC-RELATED"/>
    <property type="match status" value="1"/>
</dbReference>
<dbReference type="PROSITE" id="PS50893">
    <property type="entry name" value="ABC_TRANSPORTER_2"/>
    <property type="match status" value="1"/>
</dbReference>
<organism evidence="5">
    <name type="scientific">Kitasatospora sp. CMC57</name>
    <dbReference type="NCBI Taxonomy" id="3231513"/>
    <lineage>
        <taxon>Bacteria</taxon>
        <taxon>Bacillati</taxon>
        <taxon>Actinomycetota</taxon>
        <taxon>Actinomycetes</taxon>
        <taxon>Kitasatosporales</taxon>
        <taxon>Streptomycetaceae</taxon>
        <taxon>Kitasatospora</taxon>
    </lineage>
</organism>
<dbReference type="SMART" id="SM00382">
    <property type="entry name" value="AAA"/>
    <property type="match status" value="1"/>
</dbReference>
<gene>
    <name evidence="5" type="ORF">KCMC57_16260</name>
</gene>
<evidence type="ECO:0000256" key="2">
    <source>
        <dbReference type="ARBA" id="ARBA00022741"/>
    </source>
</evidence>
<keyword evidence="3 5" id="KW-0067">ATP-binding</keyword>
<evidence type="ECO:0000256" key="3">
    <source>
        <dbReference type="ARBA" id="ARBA00022840"/>
    </source>
</evidence>
<dbReference type="InterPro" id="IPR051782">
    <property type="entry name" value="ABC_Transporter_VariousFunc"/>
</dbReference>
<protein>
    <submittedName>
        <fullName evidence="5">ABC transporter ATP-binding protein</fullName>
    </submittedName>
</protein>
<keyword evidence="2" id="KW-0547">Nucleotide-binding</keyword>
<reference evidence="5" key="1">
    <citation type="submission" date="2024-07" db="EMBL/GenBank/DDBJ databases">
        <title>Complete genome sequences of cellulolytic bacteria, Kitasatospora sp. CMC57 and Streptomyces sp. CMC78, isolated from Japanese agricultural soil.</title>
        <authorList>
            <person name="Hashimoto T."/>
            <person name="Ito M."/>
            <person name="Iwamoto M."/>
            <person name="Fukahori D."/>
            <person name="Shoda T."/>
            <person name="Sakoda M."/>
            <person name="Morohoshi T."/>
            <person name="Mitsuboshi M."/>
            <person name="Nishizawa T."/>
        </authorList>
    </citation>
    <scope>NUCLEOTIDE SEQUENCE</scope>
    <source>
        <strain evidence="5">CMC57</strain>
    </source>
</reference>
<evidence type="ECO:0000256" key="1">
    <source>
        <dbReference type="ARBA" id="ARBA00022448"/>
    </source>
</evidence>
<accession>A0AB33K010</accession>